<gene>
    <name evidence="10" type="ORF">C0Q70_20060</name>
</gene>
<evidence type="ECO:0000256" key="3">
    <source>
        <dbReference type="ARBA" id="ARBA00022691"/>
    </source>
</evidence>
<evidence type="ECO:0000313" key="10">
    <source>
        <dbReference type="EMBL" id="PVD19570.1"/>
    </source>
</evidence>
<dbReference type="PROSITE" id="PS51683">
    <property type="entry name" value="SAM_OMT_II"/>
    <property type="match status" value="1"/>
</dbReference>
<dbReference type="InterPro" id="IPR001077">
    <property type="entry name" value="COMT_C"/>
</dbReference>
<evidence type="ECO:0000313" key="11">
    <source>
        <dbReference type="Proteomes" id="UP000245119"/>
    </source>
</evidence>
<dbReference type="PANTHER" id="PTHR43712:SF2">
    <property type="entry name" value="O-METHYLTRANSFERASE CICE"/>
    <property type="match status" value="1"/>
</dbReference>
<evidence type="ECO:0000256" key="6">
    <source>
        <dbReference type="ARBA" id="ARBA00040730"/>
    </source>
</evidence>
<dbReference type="AlphaFoldDB" id="A0A2T7NEI0"/>
<reference evidence="10 11" key="1">
    <citation type="submission" date="2018-04" db="EMBL/GenBank/DDBJ databases">
        <title>The genome of golden apple snail Pomacea canaliculata provides insight into stress tolerance and invasive adaptation.</title>
        <authorList>
            <person name="Liu C."/>
            <person name="Liu B."/>
            <person name="Ren Y."/>
            <person name="Zhang Y."/>
            <person name="Wang H."/>
            <person name="Li S."/>
            <person name="Jiang F."/>
            <person name="Yin L."/>
            <person name="Zhang G."/>
            <person name="Qian W."/>
            <person name="Fan W."/>
        </authorList>
    </citation>
    <scope>NUCLEOTIDE SEQUENCE [LARGE SCALE GENOMIC DNA]</scope>
    <source>
        <strain evidence="10">SZHN2017</strain>
        <tissue evidence="10">Muscle</tissue>
    </source>
</reference>
<evidence type="ECO:0000256" key="5">
    <source>
        <dbReference type="ARBA" id="ARBA00039116"/>
    </source>
</evidence>
<dbReference type="EC" id="2.1.1.4" evidence="5"/>
<dbReference type="OrthoDB" id="1606438at2759"/>
<comment type="caution">
    <text evidence="10">The sequence shown here is derived from an EMBL/GenBank/DDBJ whole genome shotgun (WGS) entry which is preliminary data.</text>
</comment>
<proteinExistence type="predicted"/>
<dbReference type="Proteomes" id="UP000245119">
    <property type="component" value="Linkage Group LG13"/>
</dbReference>
<protein>
    <recommendedName>
        <fullName evidence="6">Acetylserotonin O-methyltransferase</fullName>
        <ecNumber evidence="5">2.1.1.4</ecNumber>
    </recommendedName>
    <alternativeName>
        <fullName evidence="7">Hydroxyindole O-methyltransferase</fullName>
    </alternativeName>
</protein>
<accession>A0A2T7NEI0</accession>
<evidence type="ECO:0000256" key="1">
    <source>
        <dbReference type="ARBA" id="ARBA00022603"/>
    </source>
</evidence>
<evidence type="ECO:0000259" key="9">
    <source>
        <dbReference type="Pfam" id="PF00891"/>
    </source>
</evidence>
<dbReference type="EMBL" id="PZQS01000013">
    <property type="protein sequence ID" value="PVD19570.1"/>
    <property type="molecule type" value="Genomic_DNA"/>
</dbReference>
<sequence length="264" mass="28877">MNQTKSGFTPQYLVDEHVGSSLISHEILPVRKKPIAGTDTGKTKPAVTSLARGGVTGPLPEMTTPGPATFMKLMDCTVDRCIPALVTAFDLSTHRKAVDIGGGSGCLAHHLATVYPDVHVTVFDLPQVVEVSLQQQPEEMKSRVSFIGGNFFKDDYPMADLFIMARVLHDWDEERDDVLLTKVFNSLTPGGALLVLEKTLHDDKGGPLPALLEDIGMATLSIGHERSGKEYRKLLAKHGFDQIEIKEIQGSNHFDAIYAIKTEQ</sequence>
<dbReference type="GO" id="GO:0017096">
    <property type="term" value="F:acetylserotonin O-methyltransferase activity"/>
    <property type="evidence" value="ECO:0007669"/>
    <property type="project" value="UniProtKB-EC"/>
</dbReference>
<keyword evidence="2" id="KW-0808">Transferase</keyword>
<dbReference type="STRING" id="400727.A0A2T7NEI0"/>
<dbReference type="InterPro" id="IPR016461">
    <property type="entry name" value="COMT-like"/>
</dbReference>
<feature type="region of interest" description="Disordered" evidence="8">
    <location>
        <begin position="34"/>
        <end position="60"/>
    </location>
</feature>
<evidence type="ECO:0000256" key="4">
    <source>
        <dbReference type="ARBA" id="ARBA00037645"/>
    </source>
</evidence>
<dbReference type="Gene3D" id="3.40.50.150">
    <property type="entry name" value="Vaccinia Virus protein VP39"/>
    <property type="match status" value="1"/>
</dbReference>
<evidence type="ECO:0000256" key="2">
    <source>
        <dbReference type="ARBA" id="ARBA00022679"/>
    </source>
</evidence>
<evidence type="ECO:0000256" key="8">
    <source>
        <dbReference type="SAM" id="MobiDB-lite"/>
    </source>
</evidence>
<keyword evidence="11" id="KW-1185">Reference proteome</keyword>
<comment type="function">
    <text evidence="4">Catalyzes the transfer of a methyl group onto N-acetylserotonin, producing melatonin (N-acetyl-5-methoxytryptamine).</text>
</comment>
<keyword evidence="3" id="KW-0949">S-adenosyl-L-methionine</keyword>
<dbReference type="GO" id="GO:0032259">
    <property type="term" value="P:methylation"/>
    <property type="evidence" value="ECO:0007669"/>
    <property type="project" value="UniProtKB-KW"/>
</dbReference>
<organism evidence="10 11">
    <name type="scientific">Pomacea canaliculata</name>
    <name type="common">Golden apple snail</name>
    <dbReference type="NCBI Taxonomy" id="400727"/>
    <lineage>
        <taxon>Eukaryota</taxon>
        <taxon>Metazoa</taxon>
        <taxon>Spiralia</taxon>
        <taxon>Lophotrochozoa</taxon>
        <taxon>Mollusca</taxon>
        <taxon>Gastropoda</taxon>
        <taxon>Caenogastropoda</taxon>
        <taxon>Architaenioglossa</taxon>
        <taxon>Ampullarioidea</taxon>
        <taxon>Ampullariidae</taxon>
        <taxon>Pomacea</taxon>
    </lineage>
</organism>
<dbReference type="Pfam" id="PF00891">
    <property type="entry name" value="Methyltransf_2"/>
    <property type="match status" value="1"/>
</dbReference>
<keyword evidence="1" id="KW-0489">Methyltransferase</keyword>
<evidence type="ECO:0000256" key="7">
    <source>
        <dbReference type="ARBA" id="ARBA00043054"/>
    </source>
</evidence>
<feature type="domain" description="O-methyltransferase C-terminal" evidence="9">
    <location>
        <begin position="68"/>
        <end position="240"/>
    </location>
</feature>
<dbReference type="InterPro" id="IPR029063">
    <property type="entry name" value="SAM-dependent_MTases_sf"/>
</dbReference>
<name>A0A2T7NEI0_POMCA</name>
<dbReference type="CDD" id="cd02440">
    <property type="entry name" value="AdoMet_MTases"/>
    <property type="match status" value="1"/>
</dbReference>
<dbReference type="PANTHER" id="PTHR43712">
    <property type="entry name" value="PUTATIVE (AFU_ORTHOLOGUE AFUA_4G14580)-RELATED"/>
    <property type="match status" value="1"/>
</dbReference>
<dbReference type="SUPFAM" id="SSF53335">
    <property type="entry name" value="S-adenosyl-L-methionine-dependent methyltransferases"/>
    <property type="match status" value="1"/>
</dbReference>